<evidence type="ECO:0000256" key="8">
    <source>
        <dbReference type="SAM" id="Phobius"/>
    </source>
</evidence>
<keyword evidence="7" id="KW-0813">Transport</keyword>
<dbReference type="GO" id="GO:0022857">
    <property type="term" value="F:transmembrane transporter activity"/>
    <property type="evidence" value="ECO:0007669"/>
    <property type="project" value="InterPro"/>
</dbReference>
<feature type="transmembrane region" description="Helical" evidence="8">
    <location>
        <begin position="12"/>
        <end position="33"/>
    </location>
</feature>
<dbReference type="Gene3D" id="3.30.420.270">
    <property type="match status" value="1"/>
</dbReference>
<keyword evidence="7" id="KW-0653">Protein transport</keyword>
<dbReference type="KEGG" id="tpol:Mal48_08550"/>
<comment type="similarity">
    <text evidence="2 7">Belongs to the ExbD/TolR family.</text>
</comment>
<evidence type="ECO:0000256" key="7">
    <source>
        <dbReference type="RuleBase" id="RU003879"/>
    </source>
</evidence>
<organism evidence="9 10">
    <name type="scientific">Thalassoglobus polymorphus</name>
    <dbReference type="NCBI Taxonomy" id="2527994"/>
    <lineage>
        <taxon>Bacteria</taxon>
        <taxon>Pseudomonadati</taxon>
        <taxon>Planctomycetota</taxon>
        <taxon>Planctomycetia</taxon>
        <taxon>Planctomycetales</taxon>
        <taxon>Planctomycetaceae</taxon>
        <taxon>Thalassoglobus</taxon>
    </lineage>
</organism>
<dbReference type="GO" id="GO:0005886">
    <property type="term" value="C:plasma membrane"/>
    <property type="evidence" value="ECO:0007669"/>
    <property type="project" value="UniProtKB-SubCell"/>
</dbReference>
<accession>A0A517QIZ0</accession>
<name>A0A517QIZ0_9PLAN</name>
<evidence type="ECO:0000256" key="5">
    <source>
        <dbReference type="ARBA" id="ARBA00022989"/>
    </source>
</evidence>
<evidence type="ECO:0000256" key="6">
    <source>
        <dbReference type="ARBA" id="ARBA00023136"/>
    </source>
</evidence>
<dbReference type="AlphaFoldDB" id="A0A517QIZ0"/>
<evidence type="ECO:0000313" key="9">
    <source>
        <dbReference type="EMBL" id="QDT31620.1"/>
    </source>
</evidence>
<evidence type="ECO:0000256" key="4">
    <source>
        <dbReference type="ARBA" id="ARBA00022692"/>
    </source>
</evidence>
<evidence type="ECO:0000256" key="3">
    <source>
        <dbReference type="ARBA" id="ARBA00022475"/>
    </source>
</evidence>
<gene>
    <name evidence="9" type="ORF">Mal48_08550</name>
</gene>
<reference evidence="9 10" key="1">
    <citation type="submission" date="2019-02" db="EMBL/GenBank/DDBJ databases">
        <title>Deep-cultivation of Planctomycetes and their phenomic and genomic characterization uncovers novel biology.</title>
        <authorList>
            <person name="Wiegand S."/>
            <person name="Jogler M."/>
            <person name="Boedeker C."/>
            <person name="Pinto D."/>
            <person name="Vollmers J."/>
            <person name="Rivas-Marin E."/>
            <person name="Kohn T."/>
            <person name="Peeters S.H."/>
            <person name="Heuer A."/>
            <person name="Rast P."/>
            <person name="Oberbeckmann S."/>
            <person name="Bunk B."/>
            <person name="Jeske O."/>
            <person name="Meyerdierks A."/>
            <person name="Storesund J.E."/>
            <person name="Kallscheuer N."/>
            <person name="Luecker S."/>
            <person name="Lage O.M."/>
            <person name="Pohl T."/>
            <person name="Merkel B.J."/>
            <person name="Hornburger P."/>
            <person name="Mueller R.-W."/>
            <person name="Bruemmer F."/>
            <person name="Labrenz M."/>
            <person name="Spormann A.M."/>
            <person name="Op den Camp H."/>
            <person name="Overmann J."/>
            <person name="Amann R."/>
            <person name="Jetten M.S.M."/>
            <person name="Mascher T."/>
            <person name="Medema M.H."/>
            <person name="Devos D.P."/>
            <person name="Kaster A.-K."/>
            <person name="Ovreas L."/>
            <person name="Rohde M."/>
            <person name="Galperin M.Y."/>
            <person name="Jogler C."/>
        </authorList>
    </citation>
    <scope>NUCLEOTIDE SEQUENCE [LARGE SCALE GENOMIC DNA]</scope>
    <source>
        <strain evidence="9 10">Mal48</strain>
    </source>
</reference>
<keyword evidence="6 8" id="KW-0472">Membrane</keyword>
<keyword evidence="4 7" id="KW-0812">Transmembrane</keyword>
<sequence>MRLPVRSRKHGLKVDITPLIDVVFLLVIFFLVASHFAKSEPTEVVELPTATQSTDDENPRRLIVTVNSAGEYYVNAEQVQMGQIEEMIQDGAEGDPETYAVRIRGDRTTPYSAIEPIMLICPKYGVTKFGFHVIGRG</sequence>
<dbReference type="OrthoDB" id="287326at2"/>
<proteinExistence type="inferred from homology"/>
<dbReference type="RefSeq" id="WP_145196337.1">
    <property type="nucleotide sequence ID" value="NZ_CP036267.1"/>
</dbReference>
<keyword evidence="3" id="KW-1003">Cell membrane</keyword>
<evidence type="ECO:0000256" key="2">
    <source>
        <dbReference type="ARBA" id="ARBA00005811"/>
    </source>
</evidence>
<keyword evidence="5 8" id="KW-1133">Transmembrane helix</keyword>
<dbReference type="Proteomes" id="UP000315724">
    <property type="component" value="Chromosome"/>
</dbReference>
<comment type="subcellular location">
    <subcellularLocation>
        <location evidence="1">Cell membrane</location>
        <topology evidence="1">Single-pass membrane protein</topology>
    </subcellularLocation>
    <subcellularLocation>
        <location evidence="7">Cell membrane</location>
        <topology evidence="7">Single-pass type II membrane protein</topology>
    </subcellularLocation>
</comment>
<dbReference type="InterPro" id="IPR003400">
    <property type="entry name" value="ExbD"/>
</dbReference>
<protein>
    <submittedName>
        <fullName evidence="9">Biopolymer transport protein ExbD</fullName>
    </submittedName>
</protein>
<dbReference type="GO" id="GO:0015031">
    <property type="term" value="P:protein transport"/>
    <property type="evidence" value="ECO:0007669"/>
    <property type="project" value="UniProtKB-KW"/>
</dbReference>
<evidence type="ECO:0000313" key="10">
    <source>
        <dbReference type="Proteomes" id="UP000315724"/>
    </source>
</evidence>
<dbReference type="PANTHER" id="PTHR30558:SF3">
    <property type="entry name" value="BIOPOLYMER TRANSPORT PROTEIN EXBD-RELATED"/>
    <property type="match status" value="1"/>
</dbReference>
<keyword evidence="10" id="KW-1185">Reference proteome</keyword>
<dbReference type="Pfam" id="PF02472">
    <property type="entry name" value="ExbD"/>
    <property type="match status" value="1"/>
</dbReference>
<dbReference type="PANTHER" id="PTHR30558">
    <property type="entry name" value="EXBD MEMBRANE COMPONENT OF PMF-DRIVEN MACROMOLECULE IMPORT SYSTEM"/>
    <property type="match status" value="1"/>
</dbReference>
<evidence type="ECO:0000256" key="1">
    <source>
        <dbReference type="ARBA" id="ARBA00004162"/>
    </source>
</evidence>
<dbReference type="EMBL" id="CP036267">
    <property type="protein sequence ID" value="QDT31620.1"/>
    <property type="molecule type" value="Genomic_DNA"/>
</dbReference>